<organism evidence="2 3">
    <name type="scientific">Ramularia collo-cygni</name>
    <dbReference type="NCBI Taxonomy" id="112498"/>
    <lineage>
        <taxon>Eukaryota</taxon>
        <taxon>Fungi</taxon>
        <taxon>Dikarya</taxon>
        <taxon>Ascomycota</taxon>
        <taxon>Pezizomycotina</taxon>
        <taxon>Dothideomycetes</taxon>
        <taxon>Dothideomycetidae</taxon>
        <taxon>Mycosphaerellales</taxon>
        <taxon>Mycosphaerellaceae</taxon>
        <taxon>Ramularia</taxon>
    </lineage>
</organism>
<gene>
    <name evidence="2" type="ORF">RCC_01954</name>
</gene>
<sequence>MANPYHIPSVYRQLLNPVKILVRLLDFLFSFLRSAPEALRKVKVVCISDTHTLIPDDVPDGDILIHAGDLTNAGTPNEIQAQIDWLCSLPHQYKIAIAGNHDTWLDPKSRETLSPSDQNGHVDWKDIHYLQDSSVLLDLTSTGRGRLRVFGGPHVPLVGGPEHAFQHPIEEDVWTGKIPPDVDIVVTHSPPKFHLDLPGVKAMGNPFLLREIRRTKPVLQVFGHIHAGKSDLLGLIKGGREVVWWDEGERCFAEIMNGASAEGLLGLIFGLLDLGAWFRLLAFVIYGSLAVAQDRVLGQRPASTFMVNAALMYCDTGKIRNRPQVVEI</sequence>
<protein>
    <submittedName>
        <fullName evidence="2">Related to adult brain protein 239</fullName>
    </submittedName>
</protein>
<dbReference type="InterPro" id="IPR029052">
    <property type="entry name" value="Metallo-depent_PP-like"/>
</dbReference>
<reference evidence="2 3" key="1">
    <citation type="submission" date="2016-03" db="EMBL/GenBank/DDBJ databases">
        <authorList>
            <person name="Ploux O."/>
        </authorList>
    </citation>
    <scope>NUCLEOTIDE SEQUENCE [LARGE SCALE GENOMIC DNA]</scope>
    <source>
        <strain evidence="2 3">URUG2</strain>
    </source>
</reference>
<dbReference type="OrthoDB" id="630188at2759"/>
<dbReference type="InterPro" id="IPR004843">
    <property type="entry name" value="Calcineurin-like_PHP"/>
</dbReference>
<dbReference type="InterPro" id="IPR051693">
    <property type="entry name" value="UPF0046_metallophosphoest"/>
</dbReference>
<name>A0A2D3V6Z5_9PEZI</name>
<evidence type="ECO:0000313" key="3">
    <source>
        <dbReference type="Proteomes" id="UP000225277"/>
    </source>
</evidence>
<dbReference type="CDD" id="cd07379">
    <property type="entry name" value="MPP_239FB"/>
    <property type="match status" value="1"/>
</dbReference>
<proteinExistence type="predicted"/>
<dbReference type="Pfam" id="PF00149">
    <property type="entry name" value="Metallophos"/>
    <property type="match status" value="1"/>
</dbReference>
<keyword evidence="3" id="KW-1185">Reference proteome</keyword>
<accession>A0A2D3V6Z5</accession>
<feature type="domain" description="Calcineurin-like phosphoesterase" evidence="1">
    <location>
        <begin position="44"/>
        <end position="227"/>
    </location>
</feature>
<dbReference type="RefSeq" id="XP_023623006.1">
    <property type="nucleotide sequence ID" value="XM_023767238.1"/>
</dbReference>
<dbReference type="AlphaFoldDB" id="A0A2D3V6Z5"/>
<dbReference type="SUPFAM" id="SSF56300">
    <property type="entry name" value="Metallo-dependent phosphatases"/>
    <property type="match status" value="1"/>
</dbReference>
<dbReference type="Gene3D" id="3.60.21.10">
    <property type="match status" value="1"/>
</dbReference>
<dbReference type="Proteomes" id="UP000225277">
    <property type="component" value="Unassembled WGS sequence"/>
</dbReference>
<evidence type="ECO:0000313" key="2">
    <source>
        <dbReference type="EMBL" id="CZT16113.1"/>
    </source>
</evidence>
<dbReference type="PANTHER" id="PTHR12905:SF18">
    <property type="entry name" value="ESTER HYDROLASE, PUTATIVE (AFU_ORTHOLOGUE AFUA_4G03130)-RELATED"/>
    <property type="match status" value="1"/>
</dbReference>
<dbReference type="GeneID" id="35597179"/>
<dbReference type="EMBL" id="FJUY01000002">
    <property type="protein sequence ID" value="CZT16113.1"/>
    <property type="molecule type" value="Genomic_DNA"/>
</dbReference>
<dbReference type="PANTHER" id="PTHR12905">
    <property type="entry name" value="METALLOPHOSPHOESTERASE"/>
    <property type="match status" value="1"/>
</dbReference>
<dbReference type="GO" id="GO:0016787">
    <property type="term" value="F:hydrolase activity"/>
    <property type="evidence" value="ECO:0007669"/>
    <property type="project" value="InterPro"/>
</dbReference>
<evidence type="ECO:0000259" key="1">
    <source>
        <dbReference type="Pfam" id="PF00149"/>
    </source>
</evidence>